<dbReference type="AlphaFoldDB" id="M0P9S9"/>
<feature type="domain" description="DUF7855" evidence="2">
    <location>
        <begin position="4"/>
        <end position="66"/>
    </location>
</feature>
<dbReference type="InterPro" id="IPR058577">
    <property type="entry name" value="DUF7855_C"/>
</dbReference>
<dbReference type="Pfam" id="PF25253">
    <property type="entry name" value="DUF7855"/>
    <property type="match status" value="1"/>
</dbReference>
<dbReference type="Proteomes" id="UP000011575">
    <property type="component" value="Unassembled WGS sequence"/>
</dbReference>
<proteinExistence type="predicted"/>
<keyword evidence="5" id="KW-1185">Reference proteome</keyword>
<evidence type="ECO:0000259" key="3">
    <source>
        <dbReference type="Pfam" id="PF26293"/>
    </source>
</evidence>
<evidence type="ECO:0000313" key="5">
    <source>
        <dbReference type="Proteomes" id="UP000011575"/>
    </source>
</evidence>
<feature type="domain" description="DUF7855" evidence="3">
    <location>
        <begin position="68"/>
        <end position="114"/>
    </location>
</feature>
<dbReference type="EMBL" id="AOJI01000027">
    <property type="protein sequence ID" value="EMA66324.1"/>
    <property type="molecule type" value="Genomic_DNA"/>
</dbReference>
<gene>
    <name evidence="4" type="ORF">C461_11839</name>
</gene>
<dbReference type="InterPro" id="IPR057177">
    <property type="entry name" value="DUF7855_N"/>
</dbReference>
<dbReference type="PATRIC" id="fig|1230454.4.peg.2382"/>
<dbReference type="STRING" id="1230454.C461_11839"/>
<organism evidence="4 5">
    <name type="scientific">Halorubrum aidingense JCM 13560</name>
    <dbReference type="NCBI Taxonomy" id="1230454"/>
    <lineage>
        <taxon>Archaea</taxon>
        <taxon>Methanobacteriati</taxon>
        <taxon>Methanobacteriota</taxon>
        <taxon>Stenosarchaea group</taxon>
        <taxon>Halobacteria</taxon>
        <taxon>Halobacteriales</taxon>
        <taxon>Haloferacaceae</taxon>
        <taxon>Halorubrum</taxon>
    </lineage>
</organism>
<sequence>MLVLLVVTYSAAARTGLRNLCRRHEDPVVRRFGRAALLDSTEYAAFLAVRLQEAHGGDVQIERTEPFNEFVALEEPVREAAVAYANRESKSTPYAAFAAGTDHPDPETMRGEDL</sequence>
<reference evidence="4 5" key="1">
    <citation type="journal article" date="2014" name="PLoS Genet.">
        <title>Phylogenetically driven sequencing of extremely halophilic archaea reveals strategies for static and dynamic osmo-response.</title>
        <authorList>
            <person name="Becker E.A."/>
            <person name="Seitzer P.M."/>
            <person name="Tritt A."/>
            <person name="Larsen D."/>
            <person name="Krusor M."/>
            <person name="Yao A.I."/>
            <person name="Wu D."/>
            <person name="Madern D."/>
            <person name="Eisen J.A."/>
            <person name="Darling A.E."/>
            <person name="Facciotti M.T."/>
        </authorList>
    </citation>
    <scope>NUCLEOTIDE SEQUENCE [LARGE SCALE GENOMIC DNA]</scope>
    <source>
        <strain evidence="4 5">JCM 13560</strain>
    </source>
</reference>
<name>M0P9S9_9EURY</name>
<feature type="compositionally biased region" description="Basic and acidic residues" evidence="1">
    <location>
        <begin position="102"/>
        <end position="114"/>
    </location>
</feature>
<feature type="region of interest" description="Disordered" evidence="1">
    <location>
        <begin position="94"/>
        <end position="114"/>
    </location>
</feature>
<accession>M0P9S9</accession>
<evidence type="ECO:0000259" key="2">
    <source>
        <dbReference type="Pfam" id="PF25253"/>
    </source>
</evidence>
<evidence type="ECO:0000313" key="4">
    <source>
        <dbReference type="EMBL" id="EMA66324.1"/>
    </source>
</evidence>
<protein>
    <submittedName>
        <fullName evidence="4">Uncharacterized protein</fullName>
    </submittedName>
</protein>
<dbReference type="Pfam" id="PF26293">
    <property type="entry name" value="DUF7855_C"/>
    <property type="match status" value="1"/>
</dbReference>
<comment type="caution">
    <text evidence="4">The sequence shown here is derived from an EMBL/GenBank/DDBJ whole genome shotgun (WGS) entry which is preliminary data.</text>
</comment>
<evidence type="ECO:0000256" key="1">
    <source>
        <dbReference type="SAM" id="MobiDB-lite"/>
    </source>
</evidence>